<keyword evidence="5" id="KW-0698">rRNA processing</keyword>
<dbReference type="CDD" id="cd11369">
    <property type="entry name" value="RNase_PH_RRP43"/>
    <property type="match status" value="1"/>
</dbReference>
<dbReference type="SUPFAM" id="SSF55666">
    <property type="entry name" value="Ribonuclease PH domain 2-like"/>
    <property type="match status" value="1"/>
</dbReference>
<dbReference type="PANTHER" id="PTHR11097">
    <property type="entry name" value="EXOSOME COMPLEX EXONUCLEASE RIBOSOMAL RNA PROCESSING PROTEIN"/>
    <property type="match status" value="1"/>
</dbReference>
<evidence type="ECO:0000256" key="3">
    <source>
        <dbReference type="ARBA" id="ARBA00006678"/>
    </source>
</evidence>
<dbReference type="GO" id="GO:0006401">
    <property type="term" value="P:RNA catabolic process"/>
    <property type="evidence" value="ECO:0007669"/>
    <property type="project" value="InterPro"/>
</dbReference>
<dbReference type="InterPro" id="IPR033196">
    <property type="entry name" value="Rrp43"/>
</dbReference>
<evidence type="ECO:0000256" key="2">
    <source>
        <dbReference type="ARBA" id="ARBA00004604"/>
    </source>
</evidence>
<dbReference type="Pfam" id="PF01138">
    <property type="entry name" value="RNase_PH"/>
    <property type="match status" value="1"/>
</dbReference>
<gene>
    <name evidence="12" type="ORF">ZEAMMB73_Zm00001d031643</name>
</gene>
<feature type="domain" description="Exoribonuclease phosphorolytic" evidence="10">
    <location>
        <begin position="48"/>
        <end position="181"/>
    </location>
</feature>
<dbReference type="GO" id="GO:0006364">
    <property type="term" value="P:rRNA processing"/>
    <property type="evidence" value="ECO:0007669"/>
    <property type="project" value="UniProtKB-KW"/>
</dbReference>
<keyword evidence="7" id="KW-0694">RNA-binding</keyword>
<organism evidence="12">
    <name type="scientific">Zea mays</name>
    <name type="common">Maize</name>
    <dbReference type="NCBI Taxonomy" id="4577"/>
    <lineage>
        <taxon>Eukaryota</taxon>
        <taxon>Viridiplantae</taxon>
        <taxon>Streptophyta</taxon>
        <taxon>Embryophyta</taxon>
        <taxon>Tracheophyta</taxon>
        <taxon>Spermatophyta</taxon>
        <taxon>Magnoliopsida</taxon>
        <taxon>Liliopsida</taxon>
        <taxon>Poales</taxon>
        <taxon>Poaceae</taxon>
        <taxon>PACMAD clade</taxon>
        <taxon>Panicoideae</taxon>
        <taxon>Andropogonodae</taxon>
        <taxon>Andropogoneae</taxon>
        <taxon>Tripsacinae</taxon>
        <taxon>Zea</taxon>
    </lineage>
</organism>
<dbReference type="GO" id="GO:0005737">
    <property type="term" value="C:cytoplasm"/>
    <property type="evidence" value="ECO:0007669"/>
    <property type="project" value="UniProtKB-SubCell"/>
</dbReference>
<evidence type="ECO:0000256" key="1">
    <source>
        <dbReference type="ARBA" id="ARBA00004496"/>
    </source>
</evidence>
<dbReference type="STRING" id="4577.A0A1D6KK97"/>
<dbReference type="SMR" id="A0A1D6KK97"/>
<accession>A0A1D6KK97</accession>
<name>A0A1D6KK97_MAIZE</name>
<dbReference type="EMBL" id="CM007647">
    <property type="protein sequence ID" value="ONM03350.1"/>
    <property type="molecule type" value="Genomic_DNA"/>
</dbReference>
<feature type="domain" description="Exoribonuclease phosphorolytic" evidence="11">
    <location>
        <begin position="270"/>
        <end position="335"/>
    </location>
</feature>
<dbReference type="AlphaFoldDB" id="A0A1D6KK97"/>
<dbReference type="ExpressionAtlas" id="A0A1D6KK97">
    <property type="expression patterns" value="baseline and differential"/>
</dbReference>
<keyword evidence="8" id="KW-0539">Nucleus</keyword>
<dbReference type="GO" id="GO:0000178">
    <property type="term" value="C:exosome (RNase complex)"/>
    <property type="evidence" value="ECO:0007669"/>
    <property type="project" value="UniProtKB-KW"/>
</dbReference>
<dbReference type="InParanoid" id="A0A1D6KK97"/>
<keyword evidence="4" id="KW-0963">Cytoplasm</keyword>
<evidence type="ECO:0000259" key="11">
    <source>
        <dbReference type="Pfam" id="PF03725"/>
    </source>
</evidence>
<proteinExistence type="inferred from homology"/>
<dbReference type="PANTHER" id="PTHR11097:SF9">
    <property type="entry name" value="EXOSOME COMPLEX COMPONENT RRP43"/>
    <property type="match status" value="1"/>
</dbReference>
<comment type="similarity">
    <text evidence="3">Belongs to the RNase PH family.</text>
</comment>
<dbReference type="InterPro" id="IPR050590">
    <property type="entry name" value="Exosome_comp_Rrp42_subfam"/>
</dbReference>
<evidence type="ECO:0000256" key="4">
    <source>
        <dbReference type="ARBA" id="ARBA00022490"/>
    </source>
</evidence>
<dbReference type="InterPro" id="IPR001247">
    <property type="entry name" value="ExoRNase_PH_dom1"/>
</dbReference>
<sequence>MAAETKPAAASGVAGEMEVEAYRRLFPVAFLERHLGESVRIDARRLREARPTTVALGAVSSAHGSALARLGDTAMLASVKLEVMSPPAEHPDEGSVAVEFHMPPICSPLVRPGRPTDVAPVISKALEDVLTSSGMLNLKDLCLITGKASWLAYLDIYCLNADGSLFDAALISAVAAFTHCRFLFFHFHLCKKTAIANTLTVIENVKDWFYLLLPCLFLSNHYKFYVIFAVEIPLVSVGDDGRLFTVGGNDGKNKFELVNREKRKLTLGAIPLSLTCALHKDEILADPTSEEESIIETYVTVVVDSSDRLVSLQKLGGAVTCMATIKECISLAKERRRSLREILLDSIKAMEVDQTE</sequence>
<dbReference type="GO" id="GO:0005730">
    <property type="term" value="C:nucleolus"/>
    <property type="evidence" value="ECO:0007669"/>
    <property type="project" value="UniProtKB-SubCell"/>
</dbReference>
<dbReference type="FunFam" id="3.30.230.70:FF:000069">
    <property type="entry name" value="3'-5'-exoribonuclease family protein"/>
    <property type="match status" value="1"/>
</dbReference>
<dbReference type="Pfam" id="PF03725">
    <property type="entry name" value="RNase_PH_C"/>
    <property type="match status" value="1"/>
</dbReference>
<comment type="subcellular location">
    <subcellularLocation>
        <location evidence="1">Cytoplasm</location>
    </subcellularLocation>
    <subcellularLocation>
        <location evidence="2">Nucleus</location>
        <location evidence="2">Nucleolus</location>
    </subcellularLocation>
</comment>
<evidence type="ECO:0000256" key="7">
    <source>
        <dbReference type="ARBA" id="ARBA00022884"/>
    </source>
</evidence>
<dbReference type="InterPro" id="IPR036345">
    <property type="entry name" value="ExoRNase_PH_dom2_sf"/>
</dbReference>
<dbReference type="InterPro" id="IPR015847">
    <property type="entry name" value="ExoRNase_PH_dom2"/>
</dbReference>
<evidence type="ECO:0000259" key="10">
    <source>
        <dbReference type="Pfam" id="PF01138"/>
    </source>
</evidence>
<dbReference type="InterPro" id="IPR027408">
    <property type="entry name" value="PNPase/RNase_PH_dom_sf"/>
</dbReference>
<dbReference type="SUPFAM" id="SSF54211">
    <property type="entry name" value="Ribosomal protein S5 domain 2-like"/>
    <property type="match status" value="1"/>
</dbReference>
<protein>
    <recommendedName>
        <fullName evidence="9">Ribosomal RNA-processing protein 43</fullName>
    </recommendedName>
</protein>
<dbReference type="GO" id="GO:0003723">
    <property type="term" value="F:RNA binding"/>
    <property type="evidence" value="ECO:0007669"/>
    <property type="project" value="UniProtKB-KW"/>
</dbReference>
<evidence type="ECO:0000256" key="9">
    <source>
        <dbReference type="ARBA" id="ARBA00030617"/>
    </source>
</evidence>
<evidence type="ECO:0000313" key="12">
    <source>
        <dbReference type="EMBL" id="ONM03350.1"/>
    </source>
</evidence>
<evidence type="ECO:0000256" key="5">
    <source>
        <dbReference type="ARBA" id="ARBA00022552"/>
    </source>
</evidence>
<dbReference type="FunCoup" id="A0A1D6KK97">
    <property type="interactions" value="2016"/>
</dbReference>
<dbReference type="Gene3D" id="3.30.230.70">
    <property type="entry name" value="GHMP Kinase, N-terminal domain"/>
    <property type="match status" value="1"/>
</dbReference>
<dbReference type="InterPro" id="IPR020568">
    <property type="entry name" value="Ribosomal_Su5_D2-typ_SF"/>
</dbReference>
<keyword evidence="6" id="KW-0271">Exosome</keyword>
<evidence type="ECO:0000256" key="6">
    <source>
        <dbReference type="ARBA" id="ARBA00022835"/>
    </source>
</evidence>
<reference evidence="12" key="1">
    <citation type="submission" date="2015-12" db="EMBL/GenBank/DDBJ databases">
        <title>Update maize B73 reference genome by single molecule sequencing technologies.</title>
        <authorList>
            <consortium name="Maize Genome Sequencing Project"/>
            <person name="Ware D."/>
        </authorList>
    </citation>
    <scope>NUCLEOTIDE SEQUENCE [LARGE SCALE GENOMIC DNA]</scope>
    <source>
        <tissue evidence="12">Seedling</tissue>
    </source>
</reference>
<evidence type="ECO:0000256" key="8">
    <source>
        <dbReference type="ARBA" id="ARBA00023242"/>
    </source>
</evidence>